<feature type="transmembrane region" description="Helical" evidence="6">
    <location>
        <begin position="291"/>
        <end position="310"/>
    </location>
</feature>
<comment type="subcellular location">
    <subcellularLocation>
        <location evidence="1">Cell membrane</location>
        <topology evidence="1">Multi-pass membrane protein</topology>
    </subcellularLocation>
</comment>
<keyword evidence="8" id="KW-1185">Reference proteome</keyword>
<dbReference type="Proteomes" id="UP001199054">
    <property type="component" value="Unassembled WGS sequence"/>
</dbReference>
<dbReference type="Gene3D" id="1.20.1250.20">
    <property type="entry name" value="MFS general substrate transporter like domains"/>
    <property type="match status" value="1"/>
</dbReference>
<keyword evidence="2" id="KW-1003">Cell membrane</keyword>
<evidence type="ECO:0000256" key="2">
    <source>
        <dbReference type="ARBA" id="ARBA00022475"/>
    </source>
</evidence>
<dbReference type="SUPFAM" id="SSF103473">
    <property type="entry name" value="MFS general substrate transporter"/>
    <property type="match status" value="1"/>
</dbReference>
<evidence type="ECO:0000256" key="3">
    <source>
        <dbReference type="ARBA" id="ARBA00022692"/>
    </source>
</evidence>
<dbReference type="EMBL" id="JAJAUY010000005">
    <property type="protein sequence ID" value="MCB5178233.1"/>
    <property type="molecule type" value="Genomic_DNA"/>
</dbReference>
<feature type="transmembrane region" description="Helical" evidence="6">
    <location>
        <begin position="88"/>
        <end position="109"/>
    </location>
</feature>
<feature type="transmembrane region" description="Helical" evidence="6">
    <location>
        <begin position="28"/>
        <end position="53"/>
    </location>
</feature>
<dbReference type="InterPro" id="IPR011701">
    <property type="entry name" value="MFS"/>
</dbReference>
<dbReference type="PANTHER" id="PTHR23513">
    <property type="entry name" value="INTEGRAL MEMBRANE EFFLUX PROTEIN-RELATED"/>
    <property type="match status" value="1"/>
</dbReference>
<dbReference type="RefSeq" id="WP_226724626.1">
    <property type="nucleotide sequence ID" value="NZ_JAJAUY010000005.1"/>
</dbReference>
<feature type="transmembrane region" description="Helical" evidence="6">
    <location>
        <begin position="230"/>
        <end position="256"/>
    </location>
</feature>
<evidence type="ECO:0000313" key="8">
    <source>
        <dbReference type="Proteomes" id="UP001199054"/>
    </source>
</evidence>
<feature type="transmembrane region" description="Helical" evidence="6">
    <location>
        <begin position="262"/>
        <end position="284"/>
    </location>
</feature>
<comment type="caution">
    <text evidence="7">The sequence shown here is derived from an EMBL/GenBank/DDBJ whole genome shotgun (WGS) entry which is preliminary data.</text>
</comment>
<feature type="transmembrane region" description="Helical" evidence="6">
    <location>
        <begin position="316"/>
        <end position="336"/>
    </location>
</feature>
<feature type="transmembrane region" description="Helical" evidence="6">
    <location>
        <begin position="357"/>
        <end position="375"/>
    </location>
</feature>
<dbReference type="PANTHER" id="PTHR23513:SF11">
    <property type="entry name" value="STAPHYLOFERRIN A TRANSPORTER"/>
    <property type="match status" value="1"/>
</dbReference>
<feature type="transmembrane region" description="Helical" evidence="6">
    <location>
        <begin position="182"/>
        <end position="203"/>
    </location>
</feature>
<keyword evidence="4 6" id="KW-1133">Transmembrane helix</keyword>
<feature type="transmembrane region" description="Helical" evidence="6">
    <location>
        <begin position="59"/>
        <end position="81"/>
    </location>
</feature>
<dbReference type="InterPro" id="IPR022324">
    <property type="entry name" value="Bacilysin_exporter_BacE_put"/>
</dbReference>
<evidence type="ECO:0000256" key="1">
    <source>
        <dbReference type="ARBA" id="ARBA00004651"/>
    </source>
</evidence>
<dbReference type="CDD" id="cd06173">
    <property type="entry name" value="MFS_MefA_like"/>
    <property type="match status" value="1"/>
</dbReference>
<organism evidence="7 8">
    <name type="scientific">Streptomyces antimicrobicus</name>
    <dbReference type="NCBI Taxonomy" id="2883108"/>
    <lineage>
        <taxon>Bacteria</taxon>
        <taxon>Bacillati</taxon>
        <taxon>Actinomycetota</taxon>
        <taxon>Actinomycetes</taxon>
        <taxon>Kitasatosporales</taxon>
        <taxon>Streptomycetaceae</taxon>
        <taxon>Streptomyces</taxon>
    </lineage>
</organism>
<accession>A0ABS8B0W1</accession>
<keyword evidence="3 6" id="KW-0812">Transmembrane</keyword>
<evidence type="ECO:0000256" key="6">
    <source>
        <dbReference type="SAM" id="Phobius"/>
    </source>
</evidence>
<feature type="transmembrane region" description="Helical" evidence="6">
    <location>
        <begin position="381"/>
        <end position="400"/>
    </location>
</feature>
<dbReference type="InterPro" id="IPR036259">
    <property type="entry name" value="MFS_trans_sf"/>
</dbReference>
<feature type="transmembrane region" description="Helical" evidence="6">
    <location>
        <begin position="115"/>
        <end position="140"/>
    </location>
</feature>
<reference evidence="7 8" key="1">
    <citation type="submission" date="2021-10" db="EMBL/GenBank/DDBJ databases">
        <title>Streptomyces sp. strain SMC 277, a novel streptomycete isolated from soil.</title>
        <authorList>
            <person name="Chanama M."/>
        </authorList>
    </citation>
    <scope>NUCLEOTIDE SEQUENCE [LARGE SCALE GENOMIC DNA]</scope>
    <source>
        <strain evidence="7 8">SMC 277</strain>
    </source>
</reference>
<evidence type="ECO:0000256" key="4">
    <source>
        <dbReference type="ARBA" id="ARBA00022989"/>
    </source>
</evidence>
<protein>
    <submittedName>
        <fullName evidence="7">MFS transporter</fullName>
    </submittedName>
</protein>
<gene>
    <name evidence="7" type="ORF">LG632_02360</name>
</gene>
<evidence type="ECO:0000256" key="5">
    <source>
        <dbReference type="ARBA" id="ARBA00023136"/>
    </source>
</evidence>
<keyword evidence="5 6" id="KW-0472">Membrane</keyword>
<name>A0ABS8B0W1_9ACTN</name>
<evidence type="ECO:0000313" key="7">
    <source>
        <dbReference type="EMBL" id="MCB5178233.1"/>
    </source>
</evidence>
<dbReference type="PRINTS" id="PR01988">
    <property type="entry name" value="EXPORTERBACE"/>
</dbReference>
<proteinExistence type="predicted"/>
<dbReference type="Pfam" id="PF07690">
    <property type="entry name" value="MFS_1"/>
    <property type="match status" value="1"/>
</dbReference>
<sequence length="428" mass="44876">MTDQDQTEPRVQFGRGELLRQPQFRILLLARSISFFGDSLAPIAIPFAVLAAGGNAVDVGIVLGAGTVTNLILLLTAGVIADRMPRRLLLILSDALQGVVMAAMCVVLLTDNYSLWLLVVLQVLFGAGMALNMPAFTGILPQVVDPSHVQAANGLLSVTQSAAQIGGPAFAGILVAAGSPGIALGVDAATFFVSALLLLGLRVSTERAAEPMRFLRDLKEGWQEMTRRRWYWVSLLAHSGCNFSIGVFSVLGPVIVSGNGGATGWGLISTGGAIGSLIGGVVVMRLWLRRPIVYGNLAVVLYAPSLLLLVQPSPVWAIMIGAGVAAFAISILNGAWNSAVQQLIPEAILSRLSSYDWLISFATLPLGYTLAGPLSEAFGQSNVLVGSALLLALPCALTVLDPTIRGVRADRNGQIIKGEPVAEPVKAV</sequence>
<feature type="transmembrane region" description="Helical" evidence="6">
    <location>
        <begin position="152"/>
        <end position="176"/>
    </location>
</feature>